<protein>
    <recommendedName>
        <fullName evidence="5">DUF4005 domain-containing protein</fullName>
    </recommendedName>
</protein>
<dbReference type="PROSITE" id="PS50096">
    <property type="entry name" value="IQ"/>
    <property type="match status" value="2"/>
</dbReference>
<evidence type="ECO:0000256" key="3">
    <source>
        <dbReference type="ARBA" id="ARBA00024378"/>
    </source>
</evidence>
<dbReference type="InterPro" id="IPR025064">
    <property type="entry name" value="DUF4005"/>
</dbReference>
<dbReference type="PANTHER" id="PTHR32295:SF212">
    <property type="entry name" value="CALMODULIN BINDING PROTEIN-RELATED"/>
    <property type="match status" value="1"/>
</dbReference>
<comment type="subunit">
    <text evidence="3">Binds to multiple calmodulin (CaM) in the presence of Ca(2+) and CaM-like proteins.</text>
</comment>
<dbReference type="Pfam" id="PF00612">
    <property type="entry name" value="IQ"/>
    <property type="match status" value="1"/>
</dbReference>
<keyword evidence="7" id="KW-1185">Reference proteome</keyword>
<dbReference type="GO" id="GO:0005516">
    <property type="term" value="F:calmodulin binding"/>
    <property type="evidence" value="ECO:0007669"/>
    <property type="project" value="UniProtKB-KW"/>
</dbReference>
<proteinExistence type="inferred from homology"/>
<evidence type="ECO:0000256" key="1">
    <source>
        <dbReference type="ARBA" id="ARBA00022860"/>
    </source>
</evidence>
<evidence type="ECO:0000259" key="5">
    <source>
        <dbReference type="Pfam" id="PF13178"/>
    </source>
</evidence>
<dbReference type="Gene3D" id="1.20.5.190">
    <property type="match status" value="1"/>
</dbReference>
<evidence type="ECO:0000313" key="6">
    <source>
        <dbReference type="EMBL" id="KAH1090543.1"/>
    </source>
</evidence>
<reference evidence="6 7" key="1">
    <citation type="journal article" date="2021" name="Plant Biotechnol. J.">
        <title>Multi-omics assisted identification of the key and species-specific regulatory components of drought-tolerant mechanisms in Gossypium stocksii.</title>
        <authorList>
            <person name="Yu D."/>
            <person name="Ke L."/>
            <person name="Zhang D."/>
            <person name="Wu Y."/>
            <person name="Sun Y."/>
            <person name="Mei J."/>
            <person name="Sun J."/>
            <person name="Sun Y."/>
        </authorList>
    </citation>
    <scope>NUCLEOTIDE SEQUENCE [LARGE SCALE GENOMIC DNA]</scope>
    <source>
        <strain evidence="7">cv. E1</strain>
        <tissue evidence="6">Leaf</tissue>
    </source>
</reference>
<name>A0A9D3VPM1_9ROSI</name>
<feature type="region of interest" description="Disordered" evidence="4">
    <location>
        <begin position="334"/>
        <end position="355"/>
    </location>
</feature>
<accession>A0A9D3VPM1</accession>
<dbReference type="CDD" id="cd23767">
    <property type="entry name" value="IQCD"/>
    <property type="match status" value="1"/>
</dbReference>
<dbReference type="Proteomes" id="UP000828251">
    <property type="component" value="Unassembled WGS sequence"/>
</dbReference>
<dbReference type="PANTHER" id="PTHR32295">
    <property type="entry name" value="IQ-DOMAIN 5-RELATED"/>
    <property type="match status" value="1"/>
</dbReference>
<comment type="caution">
    <text evidence="6">The sequence shown here is derived from an EMBL/GenBank/DDBJ whole genome shotgun (WGS) entry which is preliminary data.</text>
</comment>
<comment type="similarity">
    <text evidence="2">Belongs to the IQD family.</text>
</comment>
<dbReference type="AlphaFoldDB" id="A0A9D3VPM1"/>
<organism evidence="6 7">
    <name type="scientific">Gossypium stocksii</name>
    <dbReference type="NCBI Taxonomy" id="47602"/>
    <lineage>
        <taxon>Eukaryota</taxon>
        <taxon>Viridiplantae</taxon>
        <taxon>Streptophyta</taxon>
        <taxon>Embryophyta</taxon>
        <taxon>Tracheophyta</taxon>
        <taxon>Spermatophyta</taxon>
        <taxon>Magnoliopsida</taxon>
        <taxon>eudicotyledons</taxon>
        <taxon>Gunneridae</taxon>
        <taxon>Pentapetalae</taxon>
        <taxon>rosids</taxon>
        <taxon>malvids</taxon>
        <taxon>Malvales</taxon>
        <taxon>Malvaceae</taxon>
        <taxon>Malvoideae</taxon>
        <taxon>Gossypium</taxon>
    </lineage>
</organism>
<dbReference type="EMBL" id="JAIQCV010000006">
    <property type="protein sequence ID" value="KAH1090543.1"/>
    <property type="molecule type" value="Genomic_DNA"/>
</dbReference>
<keyword evidence="1" id="KW-0112">Calmodulin-binding</keyword>
<dbReference type="Pfam" id="PF13178">
    <property type="entry name" value="DUF4005"/>
    <property type="match status" value="1"/>
</dbReference>
<feature type="domain" description="DUF4005" evidence="5">
    <location>
        <begin position="343"/>
        <end position="381"/>
    </location>
</feature>
<evidence type="ECO:0000256" key="2">
    <source>
        <dbReference type="ARBA" id="ARBA00024341"/>
    </source>
</evidence>
<dbReference type="OrthoDB" id="696085at2759"/>
<gene>
    <name evidence="6" type="ORF">J1N35_017800</name>
</gene>
<evidence type="ECO:0000313" key="7">
    <source>
        <dbReference type="Proteomes" id="UP000828251"/>
    </source>
</evidence>
<dbReference type="InterPro" id="IPR000048">
    <property type="entry name" value="IQ_motif_EF-hand-BS"/>
</dbReference>
<sequence length="428" mass="48794">MAWDFIQPFQCPETRNSEIFHQLSMGKKRCWYSWVKKIFASDAKPKQEKKSRSWKWIFRRLKLKQYHPALPAPQKSLCEAREEQRNHALNVAIATAAAAEAAIAAAQAAAEVVRLTAASNPSHHFTTIDRNLAALRIQTAFRAHLARKALRALKGVVKLQAIVRGRAVRRQALINRKCLQFGTNMYPKVKEKSTSPTKAICQDSRRKQSLMNKDDIKGQYACNSEKSWNDSVLSKQDIEVKFLRSQEAMAKRERMKKYSYSHRERLNTRMLDELVHVKEAKAEANERERVMISKLDVPSNLSTWEVNGPPHVRHRKLKKQQDVLNGMNSPFSFPRRSFSRTQQSAAGDEGSIPNSPVFPSYMGATECAKAKARSRSTPRQRVGFWDSCFDNSGAYKGGLSLWSTYEGEPFSIDENCCLPMNPHIGYMT</sequence>
<evidence type="ECO:0000256" key="4">
    <source>
        <dbReference type="SAM" id="MobiDB-lite"/>
    </source>
</evidence>